<feature type="region of interest" description="Disordered" evidence="7">
    <location>
        <begin position="91"/>
        <end position="118"/>
    </location>
</feature>
<keyword evidence="3" id="KW-0410">Iron transport</keyword>
<evidence type="ECO:0000256" key="4">
    <source>
        <dbReference type="ARBA" id="ARBA00022692"/>
    </source>
</evidence>
<proteinExistence type="inferred from homology"/>
<evidence type="ECO:0000313" key="10">
    <source>
        <dbReference type="Proteomes" id="UP001150907"/>
    </source>
</evidence>
<dbReference type="GO" id="GO:0033573">
    <property type="term" value="C:high-affinity iron permease complex"/>
    <property type="evidence" value="ECO:0007669"/>
    <property type="project" value="InterPro"/>
</dbReference>
<reference evidence="9" key="1">
    <citation type="submission" date="2022-07" db="EMBL/GenBank/DDBJ databases">
        <title>Phylogenomic reconstructions and comparative analyses of Kickxellomycotina fungi.</title>
        <authorList>
            <person name="Reynolds N.K."/>
            <person name="Stajich J.E."/>
            <person name="Barry K."/>
            <person name="Grigoriev I.V."/>
            <person name="Crous P."/>
            <person name="Smith M.E."/>
        </authorList>
    </citation>
    <scope>NUCLEOTIDE SEQUENCE</scope>
    <source>
        <strain evidence="9">IMI 214461</strain>
    </source>
</reference>
<dbReference type="AlphaFoldDB" id="A0A9W8EGK5"/>
<dbReference type="InterPro" id="IPR004923">
    <property type="entry name" value="FTR1/Fip1/EfeU"/>
</dbReference>
<comment type="caution">
    <text evidence="9">The sequence shown here is derived from an EMBL/GenBank/DDBJ whole genome shotgun (WGS) entry which is preliminary data.</text>
</comment>
<evidence type="ECO:0000256" key="5">
    <source>
        <dbReference type="ARBA" id="ARBA00022989"/>
    </source>
</evidence>
<sequence>MSKAVGFFEENAFAKYAGADPDQSGVIDVRVNVWALDYGNPEANSGSGWGVFNAVLGWTNVATYGTIISYCLYWVVLAAYLVGLRIHEKRVDRKKVEKSESEEAIDSGKLEPRVEVVE</sequence>
<evidence type="ECO:0008006" key="11">
    <source>
        <dbReference type="Google" id="ProtNLM"/>
    </source>
</evidence>
<evidence type="ECO:0000256" key="7">
    <source>
        <dbReference type="SAM" id="MobiDB-lite"/>
    </source>
</evidence>
<dbReference type="GO" id="GO:0015093">
    <property type="term" value="F:ferrous iron transmembrane transporter activity"/>
    <property type="evidence" value="ECO:0007669"/>
    <property type="project" value="TreeGrafter"/>
</dbReference>
<evidence type="ECO:0000256" key="8">
    <source>
        <dbReference type="SAM" id="Phobius"/>
    </source>
</evidence>
<organism evidence="9 10">
    <name type="scientific">Coemansia thaxteri</name>
    <dbReference type="NCBI Taxonomy" id="2663907"/>
    <lineage>
        <taxon>Eukaryota</taxon>
        <taxon>Fungi</taxon>
        <taxon>Fungi incertae sedis</taxon>
        <taxon>Zoopagomycota</taxon>
        <taxon>Kickxellomycotina</taxon>
        <taxon>Kickxellomycetes</taxon>
        <taxon>Kickxellales</taxon>
        <taxon>Kickxellaceae</taxon>
        <taxon>Coemansia</taxon>
    </lineage>
</organism>
<evidence type="ECO:0000256" key="6">
    <source>
        <dbReference type="ARBA" id="ARBA00023136"/>
    </source>
</evidence>
<keyword evidence="4 8" id="KW-0812">Transmembrane</keyword>
<evidence type="ECO:0000256" key="1">
    <source>
        <dbReference type="ARBA" id="ARBA00004141"/>
    </source>
</evidence>
<gene>
    <name evidence="9" type="ORF">H4R26_006021</name>
</gene>
<keyword evidence="3" id="KW-0408">Iron</keyword>
<evidence type="ECO:0000256" key="3">
    <source>
        <dbReference type="ARBA" id="ARBA00022496"/>
    </source>
</evidence>
<dbReference type="PANTHER" id="PTHR31632:SF2">
    <property type="entry name" value="PLASMA MEMBRANE IRON PERMEASE"/>
    <property type="match status" value="1"/>
</dbReference>
<keyword evidence="6 8" id="KW-0472">Membrane</keyword>
<comment type="subcellular location">
    <subcellularLocation>
        <location evidence="1">Membrane</location>
        <topology evidence="1">Multi-pass membrane protein</topology>
    </subcellularLocation>
</comment>
<keyword evidence="10" id="KW-1185">Reference proteome</keyword>
<keyword evidence="5 8" id="KW-1133">Transmembrane helix</keyword>
<comment type="similarity">
    <text evidence="2">Belongs to the oxidase-dependent Fe transporter (OFeT) (TC 9.A.10.1) family.</text>
</comment>
<feature type="transmembrane region" description="Helical" evidence="8">
    <location>
        <begin position="61"/>
        <end position="84"/>
    </location>
</feature>
<keyword evidence="3" id="KW-0406">Ion transport</keyword>
<dbReference type="PANTHER" id="PTHR31632">
    <property type="entry name" value="IRON TRANSPORTER FTH1"/>
    <property type="match status" value="1"/>
</dbReference>
<evidence type="ECO:0000256" key="2">
    <source>
        <dbReference type="ARBA" id="ARBA00008333"/>
    </source>
</evidence>
<protein>
    <recommendedName>
        <fullName evidence="11">Iron permease FTR1</fullName>
    </recommendedName>
</protein>
<accession>A0A9W8EGK5</accession>
<dbReference type="EMBL" id="JANBQF010001596">
    <property type="protein sequence ID" value="KAJ1996900.1"/>
    <property type="molecule type" value="Genomic_DNA"/>
</dbReference>
<name>A0A9W8EGK5_9FUNG</name>
<dbReference type="Proteomes" id="UP001150907">
    <property type="component" value="Unassembled WGS sequence"/>
</dbReference>
<dbReference type="OrthoDB" id="5593170at2759"/>
<keyword evidence="3" id="KW-0813">Transport</keyword>
<evidence type="ECO:0000313" key="9">
    <source>
        <dbReference type="EMBL" id="KAJ1996900.1"/>
    </source>
</evidence>